<reference evidence="3" key="1">
    <citation type="journal article" date="2020" name="Nat. Commun.">
        <title>Genome assembly of wild tea tree DASZ reveals pedigree and selection history of tea varieties.</title>
        <authorList>
            <person name="Zhang W."/>
            <person name="Zhang Y."/>
            <person name="Qiu H."/>
            <person name="Guo Y."/>
            <person name="Wan H."/>
            <person name="Zhang X."/>
            <person name="Scossa F."/>
            <person name="Alseekh S."/>
            <person name="Zhang Q."/>
            <person name="Wang P."/>
            <person name="Xu L."/>
            <person name="Schmidt M.H."/>
            <person name="Jia X."/>
            <person name="Li D."/>
            <person name="Zhu A."/>
            <person name="Guo F."/>
            <person name="Chen W."/>
            <person name="Ni D."/>
            <person name="Usadel B."/>
            <person name="Fernie A.R."/>
            <person name="Wen W."/>
        </authorList>
    </citation>
    <scope>NUCLEOTIDE SEQUENCE [LARGE SCALE GENOMIC DNA]</scope>
    <source>
        <strain evidence="3">cv. G240</strain>
    </source>
</reference>
<feature type="compositionally biased region" description="Low complexity" evidence="1">
    <location>
        <begin position="161"/>
        <end position="175"/>
    </location>
</feature>
<dbReference type="PANTHER" id="PTHR33257">
    <property type="entry name" value="OS05G0165500 PROTEIN"/>
    <property type="match status" value="1"/>
</dbReference>
<name>A0A7J7FQY1_CAMSI</name>
<feature type="compositionally biased region" description="Basic and acidic residues" evidence="1">
    <location>
        <begin position="140"/>
        <end position="152"/>
    </location>
</feature>
<feature type="compositionally biased region" description="Low complexity" evidence="1">
    <location>
        <begin position="104"/>
        <end position="125"/>
    </location>
</feature>
<gene>
    <name evidence="2" type="ORF">HYC85_031596</name>
</gene>
<comment type="caution">
    <text evidence="2">The sequence shown here is derived from an EMBL/GenBank/DDBJ whole genome shotgun (WGS) entry which is preliminary data.</text>
</comment>
<reference evidence="2 3" key="2">
    <citation type="submission" date="2020-07" db="EMBL/GenBank/DDBJ databases">
        <title>Genome assembly of wild tea tree DASZ reveals pedigree and selection history of tea varieties.</title>
        <authorList>
            <person name="Zhang W."/>
        </authorList>
    </citation>
    <scope>NUCLEOTIDE SEQUENCE [LARGE SCALE GENOMIC DNA]</scope>
    <source>
        <strain evidence="3">cv. G240</strain>
        <tissue evidence="2">Leaf</tissue>
    </source>
</reference>
<feature type="region of interest" description="Disordered" evidence="1">
    <location>
        <begin position="50"/>
        <end position="175"/>
    </location>
</feature>
<accession>A0A7J7FQY1</accession>
<sequence>MLIMGSSDLPENSIKVKSREVSVPKSSVEVYYGGSPVAIPFVWESQPGTPKVKFHENPLPPLSPPPSFNLHAARKPKEQNLKRTVSQFFLPKLMRKTSHPPSPASSSSSSRSPLRSVSSSSFTSSNMRGKLEMSSPRSPFDSRIEREDERGESPVSTLCFGISRGGANARSRGRSSNIIKVLLR</sequence>
<feature type="compositionally biased region" description="Pro residues" evidence="1">
    <location>
        <begin position="58"/>
        <end position="67"/>
    </location>
</feature>
<dbReference type="PANTHER" id="PTHR33257:SF46">
    <property type="entry name" value="OVATE FAMILY PROTEIN"/>
    <property type="match status" value="1"/>
</dbReference>
<proteinExistence type="predicted"/>
<evidence type="ECO:0000256" key="1">
    <source>
        <dbReference type="SAM" id="MobiDB-lite"/>
    </source>
</evidence>
<keyword evidence="3" id="KW-1185">Reference proteome</keyword>
<evidence type="ECO:0000313" key="2">
    <source>
        <dbReference type="EMBL" id="KAF5930723.1"/>
    </source>
</evidence>
<evidence type="ECO:0000313" key="3">
    <source>
        <dbReference type="Proteomes" id="UP000593564"/>
    </source>
</evidence>
<dbReference type="AlphaFoldDB" id="A0A7J7FQY1"/>
<organism evidence="2 3">
    <name type="scientific">Camellia sinensis</name>
    <name type="common">Tea plant</name>
    <name type="synonym">Thea sinensis</name>
    <dbReference type="NCBI Taxonomy" id="4442"/>
    <lineage>
        <taxon>Eukaryota</taxon>
        <taxon>Viridiplantae</taxon>
        <taxon>Streptophyta</taxon>
        <taxon>Embryophyta</taxon>
        <taxon>Tracheophyta</taxon>
        <taxon>Spermatophyta</taxon>
        <taxon>Magnoliopsida</taxon>
        <taxon>eudicotyledons</taxon>
        <taxon>Gunneridae</taxon>
        <taxon>Pentapetalae</taxon>
        <taxon>asterids</taxon>
        <taxon>Ericales</taxon>
        <taxon>Theaceae</taxon>
        <taxon>Camellia</taxon>
    </lineage>
</organism>
<dbReference type="EMBL" id="JACBKZ010000015">
    <property type="protein sequence ID" value="KAF5930723.1"/>
    <property type="molecule type" value="Genomic_DNA"/>
</dbReference>
<protein>
    <submittedName>
        <fullName evidence="2">Uncharacterized protein</fullName>
    </submittedName>
</protein>
<dbReference type="Proteomes" id="UP000593564">
    <property type="component" value="Unassembled WGS sequence"/>
</dbReference>